<evidence type="ECO:0000313" key="2">
    <source>
        <dbReference type="EMBL" id="OXA39458.1"/>
    </source>
</evidence>
<keyword evidence="1" id="KW-1133">Transmembrane helix</keyword>
<name>A0A226D3Q6_FOLCA</name>
<organism evidence="2 3">
    <name type="scientific">Folsomia candida</name>
    <name type="common">Springtail</name>
    <dbReference type="NCBI Taxonomy" id="158441"/>
    <lineage>
        <taxon>Eukaryota</taxon>
        <taxon>Metazoa</taxon>
        <taxon>Ecdysozoa</taxon>
        <taxon>Arthropoda</taxon>
        <taxon>Hexapoda</taxon>
        <taxon>Collembola</taxon>
        <taxon>Entomobryomorpha</taxon>
        <taxon>Isotomoidea</taxon>
        <taxon>Isotomidae</taxon>
        <taxon>Proisotominae</taxon>
        <taxon>Folsomia</taxon>
    </lineage>
</organism>
<accession>A0A226D3Q6</accession>
<keyword evidence="1" id="KW-0472">Membrane</keyword>
<keyword evidence="3" id="KW-1185">Reference proteome</keyword>
<dbReference type="EMBL" id="LNIX01000038">
    <property type="protein sequence ID" value="OXA39458.1"/>
    <property type="molecule type" value="Genomic_DNA"/>
</dbReference>
<dbReference type="Proteomes" id="UP000198287">
    <property type="component" value="Unassembled WGS sequence"/>
</dbReference>
<sequence length="387" mass="43436">MDAAYLKIEKTIDASVILYKVPSLFPKVDGTTAEPTGITGSPPPQRFITFLIISTLNLGFIVGTLFLVMLFMTQKSYDAIEVVRFLIQTLLGVTAVYNVCFDYTMFNYHELIRQMLSDAKKLRTQVTTPNNNPSKMQEFLWTCLLHELFFSAVFGVCILPIAPFFLQEDPVYFILKGLSPSSGFENTLAGKLLRSLTGGVLGYHWLMGGAYISATGMELAYLIPEILNCIVRDSRRWFRKCLRHRYICFSLLVHLCNNIFRWTLAVTLGGVGGVVVCGISCSIKFHVLVPTYILVAFLIVSLTMIILIGIILPNAASVHELSIEYVDTLKARALIRTSSRLEYDIRISRATQPISIECGCFTTFDKQSILIWYLAVLEQTVNVLLGF</sequence>
<proteinExistence type="predicted"/>
<reference evidence="2 3" key="1">
    <citation type="submission" date="2015-12" db="EMBL/GenBank/DDBJ databases">
        <title>The genome of Folsomia candida.</title>
        <authorList>
            <person name="Faddeeva A."/>
            <person name="Derks M.F."/>
            <person name="Anvar Y."/>
            <person name="Smit S."/>
            <person name="Van Straalen N."/>
            <person name="Roelofs D."/>
        </authorList>
    </citation>
    <scope>NUCLEOTIDE SEQUENCE [LARGE SCALE GENOMIC DNA]</scope>
    <source>
        <strain evidence="2 3">VU population</strain>
        <tissue evidence="2">Whole body</tissue>
    </source>
</reference>
<gene>
    <name evidence="2" type="ORF">Fcan01_25660</name>
</gene>
<evidence type="ECO:0000256" key="1">
    <source>
        <dbReference type="SAM" id="Phobius"/>
    </source>
</evidence>
<dbReference type="AlphaFoldDB" id="A0A226D3Q6"/>
<protein>
    <recommendedName>
        <fullName evidence="4">Gustatory receptor</fullName>
    </recommendedName>
</protein>
<evidence type="ECO:0000313" key="3">
    <source>
        <dbReference type="Proteomes" id="UP000198287"/>
    </source>
</evidence>
<feature type="transmembrane region" description="Helical" evidence="1">
    <location>
        <begin position="202"/>
        <end position="223"/>
    </location>
</feature>
<keyword evidence="1" id="KW-0812">Transmembrane</keyword>
<feature type="transmembrane region" description="Helical" evidence="1">
    <location>
        <begin position="266"/>
        <end position="285"/>
    </location>
</feature>
<evidence type="ECO:0008006" key="4">
    <source>
        <dbReference type="Google" id="ProtNLM"/>
    </source>
</evidence>
<feature type="transmembrane region" description="Helical" evidence="1">
    <location>
        <begin position="47"/>
        <end position="73"/>
    </location>
</feature>
<feature type="transmembrane region" description="Helical" evidence="1">
    <location>
        <begin position="85"/>
        <end position="106"/>
    </location>
</feature>
<comment type="caution">
    <text evidence="2">The sequence shown here is derived from an EMBL/GenBank/DDBJ whole genome shotgun (WGS) entry which is preliminary data.</text>
</comment>
<feature type="transmembrane region" description="Helical" evidence="1">
    <location>
        <begin position="139"/>
        <end position="166"/>
    </location>
</feature>
<feature type="transmembrane region" description="Helical" evidence="1">
    <location>
        <begin position="292"/>
        <end position="312"/>
    </location>
</feature>